<gene>
    <name evidence="7" type="ORF">UFOPK3610_01939</name>
</gene>
<comment type="subcellular location">
    <subcellularLocation>
        <location evidence="1">Membrane</location>
    </subcellularLocation>
</comment>
<keyword evidence="5" id="KW-0472">Membrane</keyword>
<dbReference type="GO" id="GO:0046933">
    <property type="term" value="F:proton-transporting ATP synthase activity, rotational mechanism"/>
    <property type="evidence" value="ECO:0007669"/>
    <property type="project" value="InterPro"/>
</dbReference>
<dbReference type="EMBL" id="CAFBMR010000140">
    <property type="protein sequence ID" value="CAB4931055.1"/>
    <property type="molecule type" value="Genomic_DNA"/>
</dbReference>
<dbReference type="NCBIfam" id="NF009967">
    <property type="entry name" value="PRK13430.1"/>
    <property type="match status" value="1"/>
</dbReference>
<dbReference type="AlphaFoldDB" id="A0A6J7IJV0"/>
<dbReference type="NCBIfam" id="TIGR01145">
    <property type="entry name" value="ATP_synt_delta"/>
    <property type="match status" value="1"/>
</dbReference>
<evidence type="ECO:0000256" key="2">
    <source>
        <dbReference type="ARBA" id="ARBA00022448"/>
    </source>
</evidence>
<dbReference type="PANTHER" id="PTHR11910">
    <property type="entry name" value="ATP SYNTHASE DELTA CHAIN"/>
    <property type="match status" value="1"/>
</dbReference>
<evidence type="ECO:0000256" key="5">
    <source>
        <dbReference type="ARBA" id="ARBA00023136"/>
    </source>
</evidence>
<evidence type="ECO:0000313" key="7">
    <source>
        <dbReference type="EMBL" id="CAB4931055.1"/>
    </source>
</evidence>
<accession>A0A6J7IJV0</accession>
<organism evidence="7">
    <name type="scientific">freshwater metagenome</name>
    <dbReference type="NCBI Taxonomy" id="449393"/>
    <lineage>
        <taxon>unclassified sequences</taxon>
        <taxon>metagenomes</taxon>
        <taxon>ecological metagenomes</taxon>
    </lineage>
</organism>
<dbReference type="Pfam" id="PF00213">
    <property type="entry name" value="OSCP"/>
    <property type="match status" value="1"/>
</dbReference>
<dbReference type="InterPro" id="IPR000711">
    <property type="entry name" value="ATPase_OSCP/dsu"/>
</dbReference>
<reference evidence="7" key="1">
    <citation type="submission" date="2020-05" db="EMBL/GenBank/DDBJ databases">
        <authorList>
            <person name="Chiriac C."/>
            <person name="Salcher M."/>
            <person name="Ghai R."/>
            <person name="Kavagutti S V."/>
        </authorList>
    </citation>
    <scope>NUCLEOTIDE SEQUENCE</scope>
</reference>
<dbReference type="HAMAP" id="MF_01416">
    <property type="entry name" value="ATP_synth_delta_bact"/>
    <property type="match status" value="1"/>
</dbReference>
<dbReference type="GO" id="GO:0016020">
    <property type="term" value="C:membrane"/>
    <property type="evidence" value="ECO:0007669"/>
    <property type="project" value="UniProtKB-SubCell"/>
</dbReference>
<name>A0A6J7IJV0_9ZZZZ</name>
<evidence type="ECO:0000256" key="3">
    <source>
        <dbReference type="ARBA" id="ARBA00022781"/>
    </source>
</evidence>
<evidence type="ECO:0000256" key="1">
    <source>
        <dbReference type="ARBA" id="ARBA00004370"/>
    </source>
</evidence>
<protein>
    <submittedName>
        <fullName evidence="7">Unannotated protein</fullName>
    </submittedName>
</protein>
<proteinExistence type="inferred from homology"/>
<dbReference type="Gene3D" id="1.10.520.20">
    <property type="entry name" value="N-terminal domain of the delta subunit of the F1F0-ATP synthase"/>
    <property type="match status" value="1"/>
</dbReference>
<keyword evidence="2" id="KW-0813">Transport</keyword>
<keyword evidence="6" id="KW-0066">ATP synthesis</keyword>
<dbReference type="SUPFAM" id="SSF47928">
    <property type="entry name" value="N-terminal domain of the delta subunit of the F1F0-ATP synthase"/>
    <property type="match status" value="1"/>
</dbReference>
<sequence>MLGASRESMANLINALEARRSDPGISGLAAELYQVADLLGREKSLRSALADSGQSEASRRALAEQLLGGRVGALAVQVATDAVGRRWSEDTDLVFALESLAAQAAFITAQDNGSLDRAEEEIFRFGRAVDASPELQMALTAPASSVSTKAAIVNDLLGGRTAEVTGQVISFAVGHLHGRRIDAVLSDLAEAAAGQRKRIVAIVRVARPLDAEQHERLASALRRLTGREVRLNVAVDPSILGGAHVTVGNEVIDGTVLSRLDQAKRALLG</sequence>
<evidence type="ECO:0000256" key="6">
    <source>
        <dbReference type="ARBA" id="ARBA00023310"/>
    </source>
</evidence>
<keyword evidence="4" id="KW-0406">Ion transport</keyword>
<keyword evidence="3" id="KW-0375">Hydrogen ion transport</keyword>
<dbReference type="InterPro" id="IPR026015">
    <property type="entry name" value="ATP_synth_OSCP/delta_N_sf"/>
</dbReference>
<evidence type="ECO:0000256" key="4">
    <source>
        <dbReference type="ARBA" id="ARBA00023065"/>
    </source>
</evidence>
<dbReference type="PRINTS" id="PR00125">
    <property type="entry name" value="ATPASEDELTA"/>
</dbReference>